<accession>A0A2A9FFL0</accession>
<evidence type="ECO:0008006" key="4">
    <source>
        <dbReference type="Google" id="ProtNLM"/>
    </source>
</evidence>
<gene>
    <name evidence="2" type="ORF">ATK36_5370</name>
</gene>
<reference evidence="2 3" key="1">
    <citation type="submission" date="2017-10" db="EMBL/GenBank/DDBJ databases">
        <title>Sequencing the genomes of 1000 actinobacteria strains.</title>
        <authorList>
            <person name="Klenk H.-P."/>
        </authorList>
    </citation>
    <scope>NUCLEOTIDE SEQUENCE [LARGE SCALE GENOMIC DNA]</scope>
    <source>
        <strain evidence="2 3">DSM 46092</strain>
    </source>
</reference>
<feature type="region of interest" description="Disordered" evidence="1">
    <location>
        <begin position="60"/>
        <end position="104"/>
    </location>
</feature>
<evidence type="ECO:0000256" key="1">
    <source>
        <dbReference type="SAM" id="MobiDB-lite"/>
    </source>
</evidence>
<comment type="caution">
    <text evidence="2">The sequence shown here is derived from an EMBL/GenBank/DDBJ whole genome shotgun (WGS) entry which is preliminary data.</text>
</comment>
<dbReference type="EMBL" id="PDJK01000002">
    <property type="protein sequence ID" value="PFG50164.1"/>
    <property type="molecule type" value="Genomic_DNA"/>
</dbReference>
<evidence type="ECO:0000313" key="2">
    <source>
        <dbReference type="EMBL" id="PFG50164.1"/>
    </source>
</evidence>
<protein>
    <recommendedName>
        <fullName evidence="4">ATP/GTP-binding protein</fullName>
    </recommendedName>
</protein>
<name>A0A2A9FFL0_9PSEU</name>
<sequence length="363" mass="36428">MEGLGVRRPWGGDMLKLRRVSIATGIVVVGGICAAGPALADDGYGSTTCNQTPAPVCDLGAGRGGDTKPSNPGDGAKPGTGRKPERPGTGNPDTSHSGPGDTLIDGNSNLAKCSYVKSDFQPPSGGVITAAVAKPLNADTGTSQSAVLTRPAAGGVVLAQAAQPAQGPQGAWYVWKCAGPGAVDALYRPPKWIADGQQPVQAQLPSPAELAQMARKQLRLPTPTIAANPVGDQLVNLPTWMWLASGWGPVSATASVPGVSVTATATPTSVTWSMGDGSTVTCTGAGTPFRTGSDPKAPSPDCGHTYRTSSAKQAGQAFPVAATVRWTVAWAGAGQGGTFPGLTTTGNAVLRVAESQALNNGGG</sequence>
<organism evidence="2 3">
    <name type="scientific">Amycolatopsis sulphurea</name>
    <dbReference type="NCBI Taxonomy" id="76022"/>
    <lineage>
        <taxon>Bacteria</taxon>
        <taxon>Bacillati</taxon>
        <taxon>Actinomycetota</taxon>
        <taxon>Actinomycetes</taxon>
        <taxon>Pseudonocardiales</taxon>
        <taxon>Pseudonocardiaceae</taxon>
        <taxon>Amycolatopsis</taxon>
    </lineage>
</organism>
<evidence type="ECO:0000313" key="3">
    <source>
        <dbReference type="Proteomes" id="UP000243542"/>
    </source>
</evidence>
<proteinExistence type="predicted"/>
<dbReference type="AlphaFoldDB" id="A0A2A9FFL0"/>
<dbReference type="Proteomes" id="UP000243542">
    <property type="component" value="Unassembled WGS sequence"/>
</dbReference>
<keyword evidence="3" id="KW-1185">Reference proteome</keyword>